<dbReference type="PANTHER" id="PTHR32134">
    <property type="entry name" value="FNIP REPEAT-CONTAINING PROTEIN"/>
    <property type="match status" value="1"/>
</dbReference>
<proteinExistence type="predicted"/>
<dbReference type="InterPro" id="IPR008615">
    <property type="entry name" value="FNIP"/>
</dbReference>
<dbReference type="VEuPathDB" id="AmoebaDB:DICPUDRAFT_153149"/>
<sequence length="509" mass="58229">MNNINNINNNNNNNNNNINNNNINNSNNLFLKVFHNIYIKNIIIGYLRLYNLNYNQIKFYDLASLKNYKYKYYLNSIYLILDINDPLLNEINDIIPYSSITKIEIECVRSESSYYLPSTKEGSESDSYFQQFSKTIDGNNNSFLNSNKFISLESIIIHMSPYINNLIKPSILPISLTSLTLNSNFNQPVSNGWLKSLKNLTYLKFGYSFNQSIPNDALSINLKTLIFGSSFRKPIGGINLPNNLQELSLPEYYSLNNLTLFPPNLQTFKYGSGLFYDSSVYLGSSDLPCGLTHLNCNEYSNYKKLPASLKTITFNCGTTSSLTTVYDDTFSPIIPPSVETIHFINLRKLFNNLFFRGSISSKLTSIYFDDSFNLPINDNILPESLTFIKFGKIFNHPITDRTFPSTLKTLQFGHYYNQTLNRFNLPLSLTSLHIDFHFGQNITLNNTILPENLQSLSIGDYTIAIDFNNLPSSLTNLFVYGTNSKFLNNLNLINENNLKLVKIINHNKQ</sequence>
<evidence type="ECO:0000256" key="1">
    <source>
        <dbReference type="ARBA" id="ARBA00022737"/>
    </source>
</evidence>
<dbReference type="Proteomes" id="UP000001064">
    <property type="component" value="Unassembled WGS sequence"/>
</dbReference>
<evidence type="ECO:0000313" key="3">
    <source>
        <dbReference type="Proteomes" id="UP000001064"/>
    </source>
</evidence>
<accession>F0ZN62</accession>
<dbReference type="GeneID" id="10499457"/>
<keyword evidence="1" id="KW-0677">Repeat</keyword>
<dbReference type="KEGG" id="dpp:DICPUDRAFT_153149"/>
<protein>
    <recommendedName>
        <fullName evidence="4">FNIP repeat-containing protein</fullName>
    </recommendedName>
</protein>
<gene>
    <name evidence="2" type="ORF">DICPUDRAFT_153149</name>
</gene>
<name>F0ZN62_DICPU</name>
<dbReference type="Pfam" id="PF05725">
    <property type="entry name" value="FNIP"/>
    <property type="match status" value="4"/>
</dbReference>
<dbReference type="InterPro" id="IPR051251">
    <property type="entry name" value="STK_FNIP-Repeat"/>
</dbReference>
<organism evidence="2 3">
    <name type="scientific">Dictyostelium purpureum</name>
    <name type="common">Slime mold</name>
    <dbReference type="NCBI Taxonomy" id="5786"/>
    <lineage>
        <taxon>Eukaryota</taxon>
        <taxon>Amoebozoa</taxon>
        <taxon>Evosea</taxon>
        <taxon>Eumycetozoa</taxon>
        <taxon>Dictyostelia</taxon>
        <taxon>Dictyosteliales</taxon>
        <taxon>Dictyosteliaceae</taxon>
        <taxon>Dictyostelium</taxon>
    </lineage>
</organism>
<dbReference type="EMBL" id="GL871090">
    <property type="protein sequence ID" value="EGC34626.1"/>
    <property type="molecule type" value="Genomic_DNA"/>
</dbReference>
<keyword evidence="3" id="KW-1185">Reference proteome</keyword>
<dbReference type="RefSeq" id="XP_003288851.1">
    <property type="nucleotide sequence ID" value="XM_003288803.1"/>
</dbReference>
<evidence type="ECO:0000313" key="2">
    <source>
        <dbReference type="EMBL" id="EGC34626.1"/>
    </source>
</evidence>
<reference evidence="3" key="1">
    <citation type="journal article" date="2011" name="Genome Biol.">
        <title>Comparative genomics of the social amoebae Dictyostelium discoideum and Dictyostelium purpureum.</title>
        <authorList>
            <consortium name="US DOE Joint Genome Institute (JGI-PGF)"/>
            <person name="Sucgang R."/>
            <person name="Kuo A."/>
            <person name="Tian X."/>
            <person name="Salerno W."/>
            <person name="Parikh A."/>
            <person name="Feasley C.L."/>
            <person name="Dalin E."/>
            <person name="Tu H."/>
            <person name="Huang E."/>
            <person name="Barry K."/>
            <person name="Lindquist E."/>
            <person name="Shapiro H."/>
            <person name="Bruce D."/>
            <person name="Schmutz J."/>
            <person name="Salamov A."/>
            <person name="Fey P."/>
            <person name="Gaudet P."/>
            <person name="Anjard C."/>
            <person name="Babu M.M."/>
            <person name="Basu S."/>
            <person name="Bushmanova Y."/>
            <person name="van der Wel H."/>
            <person name="Katoh-Kurasawa M."/>
            <person name="Dinh C."/>
            <person name="Coutinho P.M."/>
            <person name="Saito T."/>
            <person name="Elias M."/>
            <person name="Schaap P."/>
            <person name="Kay R.R."/>
            <person name="Henrissat B."/>
            <person name="Eichinger L."/>
            <person name="Rivero F."/>
            <person name="Putnam N.H."/>
            <person name="West C.M."/>
            <person name="Loomis W.F."/>
            <person name="Chisholm R.L."/>
            <person name="Shaulsky G."/>
            <person name="Strassmann J.E."/>
            <person name="Queller D.C."/>
            <person name="Kuspa A."/>
            <person name="Grigoriev I.V."/>
        </authorList>
    </citation>
    <scope>NUCLEOTIDE SEQUENCE [LARGE SCALE GENOMIC DNA]</scope>
    <source>
        <strain evidence="3">QSDP1</strain>
    </source>
</reference>
<dbReference type="AlphaFoldDB" id="F0ZN62"/>
<dbReference type="PANTHER" id="PTHR32134:SF169">
    <property type="entry name" value="FNIP REPEAT-CONTAINING PROTEIN-RELATED"/>
    <property type="match status" value="1"/>
</dbReference>
<dbReference type="InParanoid" id="F0ZN62"/>
<evidence type="ECO:0008006" key="4">
    <source>
        <dbReference type="Google" id="ProtNLM"/>
    </source>
</evidence>